<dbReference type="InterPro" id="IPR013096">
    <property type="entry name" value="Cupin_2"/>
</dbReference>
<dbReference type="Gene3D" id="2.60.120.10">
    <property type="entry name" value="Jelly Rolls"/>
    <property type="match status" value="1"/>
</dbReference>
<feature type="region of interest" description="Disordered" evidence="1">
    <location>
        <begin position="84"/>
        <end position="111"/>
    </location>
</feature>
<accession>A0ABT9E157</accession>
<dbReference type="PANTHER" id="PTHR38599:SF1">
    <property type="entry name" value="CUPIN DOMAIN PROTEIN (AFU_ORTHOLOGUE AFUA_3G13620)"/>
    <property type="match status" value="1"/>
</dbReference>
<dbReference type="Pfam" id="PF07883">
    <property type="entry name" value="Cupin_2"/>
    <property type="match status" value="1"/>
</dbReference>
<dbReference type="PANTHER" id="PTHR38599">
    <property type="entry name" value="CUPIN DOMAIN PROTEIN (AFU_ORTHOLOGUE AFUA_3G13620)"/>
    <property type="match status" value="1"/>
</dbReference>
<feature type="compositionally biased region" description="Basic and acidic residues" evidence="1">
    <location>
        <begin position="88"/>
        <end position="105"/>
    </location>
</feature>
<protein>
    <submittedName>
        <fullName evidence="4">Cupin domain-containing protein</fullName>
    </submittedName>
</protein>
<evidence type="ECO:0000256" key="2">
    <source>
        <dbReference type="SAM" id="SignalP"/>
    </source>
</evidence>
<sequence>MLKRLMLAAMLILPSLATAEDLGRGQARVTLVFDQAIPGVPGKSLRGVLVEYGPGASSPAHAHAPSAFIQATVLEGAVRSRVNQGPERVYRRGESFSELPGDHHGVSANASDTEPSRMLAIFVVNTDETVLTIPDPK</sequence>
<keyword evidence="2" id="KW-0732">Signal</keyword>
<gene>
    <name evidence="4" type="ORF">Q7A36_16160</name>
</gene>
<evidence type="ECO:0000313" key="4">
    <source>
        <dbReference type="EMBL" id="MDO9709888.1"/>
    </source>
</evidence>
<proteinExistence type="predicted"/>
<dbReference type="Proteomes" id="UP001243009">
    <property type="component" value="Unassembled WGS sequence"/>
</dbReference>
<evidence type="ECO:0000313" key="5">
    <source>
        <dbReference type="Proteomes" id="UP001243009"/>
    </source>
</evidence>
<comment type="caution">
    <text evidence="4">The sequence shown here is derived from an EMBL/GenBank/DDBJ whole genome shotgun (WGS) entry which is preliminary data.</text>
</comment>
<reference evidence="4 5" key="1">
    <citation type="submission" date="2023-08" db="EMBL/GenBank/DDBJ databases">
        <title>The draft genome sequence of Paracraurococcus sp. LOR1-02.</title>
        <authorList>
            <person name="Kingkaew E."/>
            <person name="Tanasupawat S."/>
        </authorList>
    </citation>
    <scope>NUCLEOTIDE SEQUENCE [LARGE SCALE GENOMIC DNA]</scope>
    <source>
        <strain evidence="4 5">LOR1-02</strain>
    </source>
</reference>
<dbReference type="RefSeq" id="WP_305104755.1">
    <property type="nucleotide sequence ID" value="NZ_JAUTWS010000014.1"/>
</dbReference>
<dbReference type="EMBL" id="JAUTWS010000014">
    <property type="protein sequence ID" value="MDO9709888.1"/>
    <property type="molecule type" value="Genomic_DNA"/>
</dbReference>
<feature type="domain" description="Cupin type-2" evidence="3">
    <location>
        <begin position="49"/>
        <end position="122"/>
    </location>
</feature>
<dbReference type="CDD" id="cd02234">
    <property type="entry name" value="cupin_BLR7677-like"/>
    <property type="match status" value="1"/>
</dbReference>
<evidence type="ECO:0000259" key="3">
    <source>
        <dbReference type="Pfam" id="PF07883"/>
    </source>
</evidence>
<dbReference type="InterPro" id="IPR011051">
    <property type="entry name" value="RmlC_Cupin_sf"/>
</dbReference>
<dbReference type="InterPro" id="IPR014710">
    <property type="entry name" value="RmlC-like_jellyroll"/>
</dbReference>
<feature type="chain" id="PRO_5045605765" evidence="2">
    <location>
        <begin position="20"/>
        <end position="137"/>
    </location>
</feature>
<evidence type="ECO:0000256" key="1">
    <source>
        <dbReference type="SAM" id="MobiDB-lite"/>
    </source>
</evidence>
<organism evidence="4 5">
    <name type="scientific">Paracraurococcus lichenis</name>
    <dbReference type="NCBI Taxonomy" id="3064888"/>
    <lineage>
        <taxon>Bacteria</taxon>
        <taxon>Pseudomonadati</taxon>
        <taxon>Pseudomonadota</taxon>
        <taxon>Alphaproteobacteria</taxon>
        <taxon>Acetobacterales</taxon>
        <taxon>Roseomonadaceae</taxon>
        <taxon>Paracraurococcus</taxon>
    </lineage>
</organism>
<feature type="signal peptide" evidence="2">
    <location>
        <begin position="1"/>
        <end position="19"/>
    </location>
</feature>
<name>A0ABT9E157_9PROT</name>
<dbReference type="SUPFAM" id="SSF51182">
    <property type="entry name" value="RmlC-like cupins"/>
    <property type="match status" value="1"/>
</dbReference>
<keyword evidence="5" id="KW-1185">Reference proteome</keyword>